<name>X1F7G5_9ZZZZ</name>
<feature type="non-terminal residue" evidence="1">
    <location>
        <position position="1"/>
    </location>
</feature>
<comment type="caution">
    <text evidence="1">The sequence shown here is derived from an EMBL/GenBank/DDBJ whole genome shotgun (WGS) entry which is preliminary data.</text>
</comment>
<reference evidence="1" key="1">
    <citation type="journal article" date="2014" name="Front. Microbiol.">
        <title>High frequency of phylogenetically diverse reductive dehalogenase-homologous genes in deep subseafloor sedimentary metagenomes.</title>
        <authorList>
            <person name="Kawai M."/>
            <person name="Futagami T."/>
            <person name="Toyoda A."/>
            <person name="Takaki Y."/>
            <person name="Nishi S."/>
            <person name="Hori S."/>
            <person name="Arai W."/>
            <person name="Tsubouchi T."/>
            <person name="Morono Y."/>
            <person name="Uchiyama I."/>
            <person name="Ito T."/>
            <person name="Fujiyama A."/>
            <person name="Inagaki F."/>
            <person name="Takami H."/>
        </authorList>
    </citation>
    <scope>NUCLEOTIDE SEQUENCE</scope>
    <source>
        <strain evidence="1">Expedition CK06-06</strain>
    </source>
</reference>
<dbReference type="EMBL" id="BART01034351">
    <property type="protein sequence ID" value="GAH16743.1"/>
    <property type="molecule type" value="Genomic_DNA"/>
</dbReference>
<accession>X1F7G5</accession>
<organism evidence="1">
    <name type="scientific">marine sediment metagenome</name>
    <dbReference type="NCBI Taxonomy" id="412755"/>
    <lineage>
        <taxon>unclassified sequences</taxon>
        <taxon>metagenomes</taxon>
        <taxon>ecological metagenomes</taxon>
    </lineage>
</organism>
<protein>
    <submittedName>
        <fullName evidence="1">Uncharacterized protein</fullName>
    </submittedName>
</protein>
<evidence type="ECO:0000313" key="1">
    <source>
        <dbReference type="EMBL" id="GAH16743.1"/>
    </source>
</evidence>
<gene>
    <name evidence="1" type="ORF">S01H4_58741</name>
</gene>
<dbReference type="AlphaFoldDB" id="X1F7G5"/>
<sequence>DVELHVRDEVDLFLMCYNVRKDLIDIQKEMGDVNE</sequence>
<proteinExistence type="predicted"/>